<feature type="domain" description="Integrase catalytic" evidence="10">
    <location>
        <begin position="1"/>
        <end position="154"/>
    </location>
</feature>
<dbReference type="GO" id="GO:0046872">
    <property type="term" value="F:metal ion binding"/>
    <property type="evidence" value="ECO:0007669"/>
    <property type="project" value="UniProtKB-KW"/>
</dbReference>
<keyword evidence="2" id="KW-0479">Metal-binding</keyword>
<evidence type="ECO:0000256" key="8">
    <source>
        <dbReference type="ARBA" id="ARBA00022932"/>
    </source>
</evidence>
<reference evidence="11" key="2">
    <citation type="submission" date="2015-02" db="UniProtKB">
        <authorList>
            <consortium name="EnsemblMetazoa"/>
        </authorList>
    </citation>
    <scope>IDENTIFICATION</scope>
</reference>
<evidence type="ECO:0000259" key="10">
    <source>
        <dbReference type="PROSITE" id="PS50994"/>
    </source>
</evidence>
<dbReference type="EMBL" id="JH431749">
    <property type="status" value="NOT_ANNOTATED_CDS"/>
    <property type="molecule type" value="Genomic_DNA"/>
</dbReference>
<evidence type="ECO:0000256" key="9">
    <source>
        <dbReference type="ARBA" id="ARBA00023172"/>
    </source>
</evidence>
<dbReference type="GO" id="GO:0003887">
    <property type="term" value="F:DNA-directed DNA polymerase activity"/>
    <property type="evidence" value="ECO:0007669"/>
    <property type="project" value="UniProtKB-KW"/>
</dbReference>
<dbReference type="PANTHER" id="PTHR42648:SF11">
    <property type="entry name" value="TRANSPOSON TY4-P GAG-POL POLYPROTEIN"/>
    <property type="match status" value="1"/>
</dbReference>
<dbReference type="AlphaFoldDB" id="T1J110"/>
<keyword evidence="8" id="KW-0548">Nucleotidyltransferase</keyword>
<dbReference type="GO" id="GO:0003964">
    <property type="term" value="F:RNA-directed DNA polymerase activity"/>
    <property type="evidence" value="ECO:0007669"/>
    <property type="project" value="UniProtKB-KW"/>
</dbReference>
<dbReference type="GO" id="GO:0015074">
    <property type="term" value="P:DNA integration"/>
    <property type="evidence" value="ECO:0007669"/>
    <property type="project" value="UniProtKB-KW"/>
</dbReference>
<keyword evidence="8" id="KW-0239">DNA-directed DNA polymerase</keyword>
<dbReference type="GO" id="GO:0003676">
    <property type="term" value="F:nucleic acid binding"/>
    <property type="evidence" value="ECO:0007669"/>
    <property type="project" value="InterPro"/>
</dbReference>
<keyword evidence="9" id="KW-0233">DNA recombination</keyword>
<keyword evidence="7" id="KW-0695">RNA-directed DNA polymerase</keyword>
<dbReference type="InterPro" id="IPR039537">
    <property type="entry name" value="Retrotran_Ty1/copia-like"/>
</dbReference>
<dbReference type="PhylomeDB" id="T1J110"/>
<dbReference type="OMA" id="ICHEYTI"/>
<evidence type="ECO:0000313" key="12">
    <source>
        <dbReference type="Proteomes" id="UP000014500"/>
    </source>
</evidence>
<dbReference type="InterPro" id="IPR001584">
    <property type="entry name" value="Integrase_cat-core"/>
</dbReference>
<dbReference type="GO" id="GO:0004519">
    <property type="term" value="F:endonuclease activity"/>
    <property type="evidence" value="ECO:0007669"/>
    <property type="project" value="UniProtKB-KW"/>
</dbReference>
<evidence type="ECO:0000256" key="1">
    <source>
        <dbReference type="ARBA" id="ARBA00022722"/>
    </source>
</evidence>
<dbReference type="Gene3D" id="3.30.420.10">
    <property type="entry name" value="Ribonuclease H-like superfamily/Ribonuclease H"/>
    <property type="match status" value="1"/>
</dbReference>
<evidence type="ECO:0000256" key="6">
    <source>
        <dbReference type="ARBA" id="ARBA00022908"/>
    </source>
</evidence>
<keyword evidence="1" id="KW-0540">Nuclease</keyword>
<protein>
    <recommendedName>
        <fullName evidence="10">Integrase catalytic domain-containing protein</fullName>
    </recommendedName>
</protein>
<dbReference type="EnsemblMetazoa" id="SMAR007225-RA">
    <property type="protein sequence ID" value="SMAR007225-PA"/>
    <property type="gene ID" value="SMAR007225"/>
</dbReference>
<dbReference type="PROSITE" id="PS50994">
    <property type="entry name" value="INTEGRASE"/>
    <property type="match status" value="1"/>
</dbReference>
<dbReference type="GO" id="GO:0016787">
    <property type="term" value="F:hydrolase activity"/>
    <property type="evidence" value="ECO:0007669"/>
    <property type="project" value="UniProtKB-KW"/>
</dbReference>
<dbReference type="GO" id="GO:0006310">
    <property type="term" value="P:DNA recombination"/>
    <property type="evidence" value="ECO:0007669"/>
    <property type="project" value="UniProtKB-KW"/>
</dbReference>
<dbReference type="HOGENOM" id="CLU_001650_20_5_1"/>
<keyword evidence="4" id="KW-0378">Hydrolase</keyword>
<keyword evidence="5" id="KW-0460">Magnesium</keyword>
<proteinExistence type="predicted"/>
<dbReference type="InterPro" id="IPR012337">
    <property type="entry name" value="RNaseH-like_sf"/>
</dbReference>
<evidence type="ECO:0000256" key="7">
    <source>
        <dbReference type="ARBA" id="ARBA00022918"/>
    </source>
</evidence>
<evidence type="ECO:0000313" key="11">
    <source>
        <dbReference type="EnsemblMetazoa" id="SMAR007225-PA"/>
    </source>
</evidence>
<dbReference type="InterPro" id="IPR036397">
    <property type="entry name" value="RNaseH_sf"/>
</dbReference>
<dbReference type="SUPFAM" id="SSF53098">
    <property type="entry name" value="Ribonuclease H-like"/>
    <property type="match status" value="1"/>
</dbReference>
<organism evidence="11 12">
    <name type="scientific">Strigamia maritima</name>
    <name type="common">European centipede</name>
    <name type="synonym">Geophilus maritimus</name>
    <dbReference type="NCBI Taxonomy" id="126957"/>
    <lineage>
        <taxon>Eukaryota</taxon>
        <taxon>Metazoa</taxon>
        <taxon>Ecdysozoa</taxon>
        <taxon>Arthropoda</taxon>
        <taxon>Myriapoda</taxon>
        <taxon>Chilopoda</taxon>
        <taxon>Pleurostigmophora</taxon>
        <taxon>Geophilomorpha</taxon>
        <taxon>Linotaeniidae</taxon>
        <taxon>Strigamia</taxon>
    </lineage>
</organism>
<keyword evidence="3" id="KW-0255">Endonuclease</keyword>
<evidence type="ECO:0000256" key="5">
    <source>
        <dbReference type="ARBA" id="ARBA00022842"/>
    </source>
</evidence>
<evidence type="ECO:0000256" key="4">
    <source>
        <dbReference type="ARBA" id="ARBA00022801"/>
    </source>
</evidence>
<dbReference type="STRING" id="126957.T1J110"/>
<keyword evidence="6" id="KW-0229">DNA integration</keyword>
<accession>T1J110</accession>
<dbReference type="PANTHER" id="PTHR42648">
    <property type="entry name" value="TRANSPOSASE, PUTATIVE-RELATED"/>
    <property type="match status" value="1"/>
</dbReference>
<reference evidence="12" key="1">
    <citation type="submission" date="2011-05" db="EMBL/GenBank/DDBJ databases">
        <authorList>
            <person name="Richards S.R."/>
            <person name="Qu J."/>
            <person name="Jiang H."/>
            <person name="Jhangiani S.N."/>
            <person name="Agravi P."/>
            <person name="Goodspeed R."/>
            <person name="Gross S."/>
            <person name="Mandapat C."/>
            <person name="Jackson L."/>
            <person name="Mathew T."/>
            <person name="Pu L."/>
            <person name="Thornton R."/>
            <person name="Saada N."/>
            <person name="Wilczek-Boney K.B."/>
            <person name="Lee S."/>
            <person name="Kovar C."/>
            <person name="Wu Y."/>
            <person name="Scherer S.E."/>
            <person name="Worley K.C."/>
            <person name="Muzny D.M."/>
            <person name="Gibbs R."/>
        </authorList>
    </citation>
    <scope>NUCLEOTIDE SEQUENCE</scope>
    <source>
        <strain evidence="12">Brora</strain>
    </source>
</reference>
<dbReference type="Proteomes" id="UP000014500">
    <property type="component" value="Unassembled WGS sequence"/>
</dbReference>
<name>T1J110_STRMM</name>
<dbReference type="Pfam" id="PF00665">
    <property type="entry name" value="rve"/>
    <property type="match status" value="1"/>
</dbReference>
<keyword evidence="8" id="KW-0808">Transferase</keyword>
<dbReference type="eggNOG" id="KOG0017">
    <property type="taxonomic scope" value="Eukaryota"/>
</dbReference>
<evidence type="ECO:0000256" key="2">
    <source>
        <dbReference type="ARBA" id="ARBA00022723"/>
    </source>
</evidence>
<keyword evidence="12" id="KW-1185">Reference proteome</keyword>
<sequence length="154" mass="17805">MPPTLWGPCRTPSLGGAYYLYCIVDNCTRYTWVFSLKSKFQVFSTYKNFHNRVERLSGFKIKHIRTDRGSEFTLGEFEQFLRNLDVGIQRTNTYSPEMKGVAERVNCAILNSVRATLVSAGLPKRLWAELAMTVIYLKNRFPHARLNSEIPYVL</sequence>
<evidence type="ECO:0000256" key="3">
    <source>
        <dbReference type="ARBA" id="ARBA00022759"/>
    </source>
</evidence>